<dbReference type="EMBL" id="ASWH01000001">
    <property type="protein sequence ID" value="EOW82086.1"/>
    <property type="molecule type" value="Genomic_DNA"/>
</dbReference>
<feature type="domain" description="Fluoroacetyl-CoA-specific thioesterase-like" evidence="3">
    <location>
        <begin position="10"/>
        <end position="111"/>
    </location>
</feature>
<dbReference type="Proteomes" id="UP000014160">
    <property type="component" value="Unassembled WGS sequence"/>
</dbReference>
<dbReference type="SUPFAM" id="SSF54637">
    <property type="entry name" value="Thioesterase/thiol ester dehydrase-isomerase"/>
    <property type="match status" value="1"/>
</dbReference>
<feature type="binding site" evidence="2">
    <location>
        <position position="56"/>
    </location>
    <ligand>
        <name>substrate</name>
    </ligand>
</feature>
<dbReference type="Proteomes" id="UP000013750">
    <property type="component" value="Unassembled WGS sequence"/>
</dbReference>
<dbReference type="PANTHER" id="PTHR36934">
    <property type="entry name" value="BLR0278 PROTEIN"/>
    <property type="match status" value="1"/>
</dbReference>
<reference evidence="5 7" key="2">
    <citation type="submission" date="2013-03" db="EMBL/GenBank/DDBJ databases">
        <title>The Genome Sequence of Enterococcus gilvus ATCC BAA-350 (PacBio/Illumina hybrid assembly).</title>
        <authorList>
            <consortium name="The Broad Institute Genomics Platform"/>
            <consortium name="The Broad Institute Genome Sequencing Center for Infectious Disease"/>
            <person name="Earl A."/>
            <person name="Russ C."/>
            <person name="Gilmore M."/>
            <person name="Surin D."/>
            <person name="Walker B."/>
            <person name="Young S."/>
            <person name="Zeng Q."/>
            <person name="Gargeya S."/>
            <person name="Fitzgerald M."/>
            <person name="Haas B."/>
            <person name="Abouelleil A."/>
            <person name="Allen A.W."/>
            <person name="Alvarado L."/>
            <person name="Arachchi H.M."/>
            <person name="Berlin A.M."/>
            <person name="Chapman S.B."/>
            <person name="Gainer-Dewar J."/>
            <person name="Goldberg J."/>
            <person name="Griggs A."/>
            <person name="Gujja S."/>
            <person name="Hansen M."/>
            <person name="Howarth C."/>
            <person name="Imamovic A."/>
            <person name="Ireland A."/>
            <person name="Larimer J."/>
            <person name="McCowan C."/>
            <person name="Murphy C."/>
            <person name="Pearson M."/>
            <person name="Poon T.W."/>
            <person name="Priest M."/>
            <person name="Roberts A."/>
            <person name="Saif S."/>
            <person name="Shea T."/>
            <person name="Sisk P."/>
            <person name="Sykes S."/>
            <person name="Wortman J."/>
            <person name="Nusbaum C."/>
            <person name="Birren B."/>
        </authorList>
    </citation>
    <scope>NUCLEOTIDE SEQUENCE [LARGE SCALE GENOMIC DNA]</scope>
    <source>
        <strain evidence="5 7">ATCC BAA-350</strain>
    </source>
</reference>
<feature type="active site" evidence="1">
    <location>
        <position position="29"/>
    </location>
</feature>
<dbReference type="eggNOG" id="COG5496">
    <property type="taxonomic scope" value="Bacteria"/>
</dbReference>
<accession>R2VCM1</accession>
<dbReference type="RefSeq" id="WP_010780952.1">
    <property type="nucleotide sequence ID" value="NZ_ASWH01000001.1"/>
</dbReference>
<feature type="active site" evidence="1">
    <location>
        <position position="63"/>
    </location>
</feature>
<evidence type="ECO:0000313" key="6">
    <source>
        <dbReference type="Proteomes" id="UP000013750"/>
    </source>
</evidence>
<protein>
    <recommendedName>
        <fullName evidence="3">Fluoroacetyl-CoA-specific thioesterase-like domain-containing protein</fullName>
    </recommendedName>
</protein>
<evidence type="ECO:0000313" key="5">
    <source>
        <dbReference type="EMBL" id="EOW82086.1"/>
    </source>
</evidence>
<dbReference type="HOGENOM" id="CLU_119426_3_0_9"/>
<keyword evidence="7" id="KW-1185">Reference proteome</keyword>
<dbReference type="AlphaFoldDB" id="R2VCM1"/>
<comment type="caution">
    <text evidence="4">The sequence shown here is derived from an EMBL/GenBank/DDBJ whole genome shotgun (WGS) entry which is preliminary data.</text>
</comment>
<reference evidence="4 6" key="1">
    <citation type="submission" date="2013-02" db="EMBL/GenBank/DDBJ databases">
        <title>The Genome Sequence of Enterococcus gilvus ATCC BAA-350.</title>
        <authorList>
            <consortium name="The Broad Institute Genome Sequencing Platform"/>
            <consortium name="The Broad Institute Genome Sequencing Center for Infectious Disease"/>
            <person name="Earl A.M."/>
            <person name="Gilmore M.S."/>
            <person name="Lebreton F."/>
            <person name="Walker B."/>
            <person name="Young S.K."/>
            <person name="Zeng Q."/>
            <person name="Gargeya S."/>
            <person name="Fitzgerald M."/>
            <person name="Haas B."/>
            <person name="Abouelleil A."/>
            <person name="Alvarado L."/>
            <person name="Arachchi H.M."/>
            <person name="Berlin A.M."/>
            <person name="Chapman S.B."/>
            <person name="Dewar J."/>
            <person name="Goldberg J."/>
            <person name="Griggs A."/>
            <person name="Gujja S."/>
            <person name="Hansen M."/>
            <person name="Howarth C."/>
            <person name="Imamovic A."/>
            <person name="Larimer J."/>
            <person name="McCowan C."/>
            <person name="Murphy C."/>
            <person name="Neiman D."/>
            <person name="Pearson M."/>
            <person name="Priest M."/>
            <person name="Roberts A."/>
            <person name="Saif S."/>
            <person name="Shea T."/>
            <person name="Sisk P."/>
            <person name="Sykes S."/>
            <person name="Wortman J."/>
            <person name="Nusbaum C."/>
            <person name="Birren B."/>
        </authorList>
    </citation>
    <scope>NUCLEOTIDE SEQUENCE [LARGE SCALE GENOMIC DNA]</scope>
    <source>
        <strain evidence="4 6">ATCC BAA-350</strain>
    </source>
</reference>
<evidence type="ECO:0000256" key="2">
    <source>
        <dbReference type="PIRSR" id="PIRSR014972-2"/>
    </source>
</evidence>
<dbReference type="InterPro" id="IPR029069">
    <property type="entry name" value="HotDog_dom_sf"/>
</dbReference>
<evidence type="ECO:0000313" key="4">
    <source>
        <dbReference type="EMBL" id="EOI55371.1"/>
    </source>
</evidence>
<dbReference type="OrthoDB" id="6902891at2"/>
<evidence type="ECO:0000259" key="3">
    <source>
        <dbReference type="Pfam" id="PF22636"/>
    </source>
</evidence>
<dbReference type="Gene3D" id="3.10.129.10">
    <property type="entry name" value="Hotdog Thioesterase"/>
    <property type="match status" value="1"/>
</dbReference>
<dbReference type="InterPro" id="IPR054485">
    <property type="entry name" value="FlK-like_dom"/>
</dbReference>
<evidence type="ECO:0000256" key="1">
    <source>
        <dbReference type="PIRSR" id="PIRSR014972-1"/>
    </source>
</evidence>
<feature type="binding site" evidence="2">
    <location>
        <position position="56"/>
    </location>
    <ligand>
        <name>CoA</name>
        <dbReference type="ChEBI" id="CHEBI:57287"/>
    </ligand>
</feature>
<gene>
    <name evidence="5" type="ORF">I592_01387</name>
    <name evidence="4" type="ORF">UKC_02579</name>
</gene>
<evidence type="ECO:0000313" key="7">
    <source>
        <dbReference type="Proteomes" id="UP000014160"/>
    </source>
</evidence>
<feature type="binding site" evidence="2">
    <location>
        <position position="107"/>
    </location>
    <ligand>
        <name>substrate</name>
    </ligand>
</feature>
<feature type="active site" evidence="1">
    <location>
        <position position="37"/>
    </location>
</feature>
<dbReference type="PANTHER" id="PTHR36934:SF1">
    <property type="entry name" value="THIOESTERASE DOMAIN-CONTAINING PROTEIN"/>
    <property type="match status" value="1"/>
</dbReference>
<dbReference type="PATRIC" id="fig|1158614.3.peg.2571"/>
<dbReference type="Pfam" id="PF22636">
    <property type="entry name" value="FlK"/>
    <property type="match status" value="1"/>
</dbReference>
<sequence length="120" mass="13461">MKEITKKYLVKQEQSALKMGSGDLEVLATPALVAMMENCCKVLLSSQLSSEQTSVGFKMNVKHLYPTSVGEEIRIEATLMEVDNKKHSFSIKAYDNKQLIGEATHQRVVVEIANFLEKLK</sequence>
<dbReference type="InterPro" id="IPR025540">
    <property type="entry name" value="FlK"/>
</dbReference>
<name>R2VCM1_9ENTE</name>
<dbReference type="EMBL" id="AJDQ01000008">
    <property type="protein sequence ID" value="EOI55371.1"/>
    <property type="molecule type" value="Genomic_DNA"/>
</dbReference>
<proteinExistence type="predicted"/>
<organism evidence="4 6">
    <name type="scientific">Enterococcus gilvus ATCC BAA-350</name>
    <dbReference type="NCBI Taxonomy" id="1158614"/>
    <lineage>
        <taxon>Bacteria</taxon>
        <taxon>Bacillati</taxon>
        <taxon>Bacillota</taxon>
        <taxon>Bacilli</taxon>
        <taxon>Lactobacillales</taxon>
        <taxon>Enterococcaceae</taxon>
        <taxon>Enterococcus</taxon>
    </lineage>
</organism>
<dbReference type="PIRSF" id="PIRSF014972">
    <property type="entry name" value="FlK"/>
    <property type="match status" value="1"/>
</dbReference>